<name>A0AAD7A0R5_9AGAR</name>
<organism evidence="3 4">
    <name type="scientific">Mycena albidolilacea</name>
    <dbReference type="NCBI Taxonomy" id="1033008"/>
    <lineage>
        <taxon>Eukaryota</taxon>
        <taxon>Fungi</taxon>
        <taxon>Dikarya</taxon>
        <taxon>Basidiomycota</taxon>
        <taxon>Agaricomycotina</taxon>
        <taxon>Agaricomycetes</taxon>
        <taxon>Agaricomycetidae</taxon>
        <taxon>Agaricales</taxon>
        <taxon>Marasmiineae</taxon>
        <taxon>Mycenaceae</taxon>
        <taxon>Mycena</taxon>
    </lineage>
</organism>
<proteinExistence type="predicted"/>
<keyword evidence="2" id="KW-0812">Transmembrane</keyword>
<feature type="region of interest" description="Disordered" evidence="1">
    <location>
        <begin position="381"/>
        <end position="403"/>
    </location>
</feature>
<keyword evidence="2" id="KW-0472">Membrane</keyword>
<protein>
    <submittedName>
        <fullName evidence="3">Uncharacterized protein</fullName>
    </submittedName>
</protein>
<reference evidence="3" key="1">
    <citation type="submission" date="2023-03" db="EMBL/GenBank/DDBJ databases">
        <title>Massive genome expansion in bonnet fungi (Mycena s.s.) driven by repeated elements and novel gene families across ecological guilds.</title>
        <authorList>
            <consortium name="Lawrence Berkeley National Laboratory"/>
            <person name="Harder C.B."/>
            <person name="Miyauchi S."/>
            <person name="Viragh M."/>
            <person name="Kuo A."/>
            <person name="Thoen E."/>
            <person name="Andreopoulos B."/>
            <person name="Lu D."/>
            <person name="Skrede I."/>
            <person name="Drula E."/>
            <person name="Henrissat B."/>
            <person name="Morin E."/>
            <person name="Kohler A."/>
            <person name="Barry K."/>
            <person name="LaButti K."/>
            <person name="Morin E."/>
            <person name="Salamov A."/>
            <person name="Lipzen A."/>
            <person name="Mereny Z."/>
            <person name="Hegedus B."/>
            <person name="Baldrian P."/>
            <person name="Stursova M."/>
            <person name="Weitz H."/>
            <person name="Taylor A."/>
            <person name="Grigoriev I.V."/>
            <person name="Nagy L.G."/>
            <person name="Martin F."/>
            <person name="Kauserud H."/>
        </authorList>
    </citation>
    <scope>NUCLEOTIDE SEQUENCE</scope>
    <source>
        <strain evidence="3">CBHHK002</strain>
    </source>
</reference>
<sequence>MRDIPEPFVILLRPSHASRSAIWRASSSAITPEMTSRVVRRDQCSILDNATRNSPCNLNTGTICHGSEQCACSGISYFLAAACQVCTNGANISWDQFAVSSSGHCSGLPQPFPSLPPEEDPNHVIPSWVVVMASATPTPSTFDLAVASAIATSLAAGPQNTLDSTPTTNSHNPSPTSASITTTTSSSRSTADPESSSSTAASTPVASSVNNTTPTTNAPAPSVILSQSVSSGGNPTPSPTGSNGSTLSTQGKTVHTGAIVGSVIAVCTILSLAAVLFWLWRRRRRSRGAYRDSIPVFPSPSSDGPSAIFPAASSLANKSRGDLEKELRTARERLFDMESIGPPVSASRRELDAESPSAGPDVIAELREMRVRIRELEDQMQSAGALGLVDEESPPGYSKEDRR</sequence>
<feature type="compositionally biased region" description="Polar residues" evidence="1">
    <location>
        <begin position="224"/>
        <end position="250"/>
    </location>
</feature>
<feature type="compositionally biased region" description="Low complexity" evidence="1">
    <location>
        <begin position="164"/>
        <end position="223"/>
    </location>
</feature>
<dbReference type="AlphaFoldDB" id="A0AAD7A0R5"/>
<evidence type="ECO:0000313" key="4">
    <source>
        <dbReference type="Proteomes" id="UP001218218"/>
    </source>
</evidence>
<evidence type="ECO:0000256" key="2">
    <source>
        <dbReference type="SAM" id="Phobius"/>
    </source>
</evidence>
<dbReference type="Proteomes" id="UP001218218">
    <property type="component" value="Unassembled WGS sequence"/>
</dbReference>
<keyword evidence="2" id="KW-1133">Transmembrane helix</keyword>
<accession>A0AAD7A0R5</accession>
<evidence type="ECO:0000313" key="3">
    <source>
        <dbReference type="EMBL" id="KAJ7347247.1"/>
    </source>
</evidence>
<feature type="transmembrane region" description="Helical" evidence="2">
    <location>
        <begin position="258"/>
        <end position="280"/>
    </location>
</feature>
<evidence type="ECO:0000256" key="1">
    <source>
        <dbReference type="SAM" id="MobiDB-lite"/>
    </source>
</evidence>
<dbReference type="EMBL" id="JARIHO010000019">
    <property type="protein sequence ID" value="KAJ7347247.1"/>
    <property type="molecule type" value="Genomic_DNA"/>
</dbReference>
<comment type="caution">
    <text evidence="3">The sequence shown here is derived from an EMBL/GenBank/DDBJ whole genome shotgun (WGS) entry which is preliminary data.</text>
</comment>
<gene>
    <name evidence="3" type="ORF">DFH08DRAFT_867654</name>
</gene>
<feature type="region of interest" description="Disordered" evidence="1">
    <location>
        <begin position="158"/>
        <end position="250"/>
    </location>
</feature>
<keyword evidence="4" id="KW-1185">Reference proteome</keyword>